<dbReference type="Proteomes" id="UP000887580">
    <property type="component" value="Unplaced"/>
</dbReference>
<protein>
    <submittedName>
        <fullName evidence="2">Uncharacterized protein</fullName>
    </submittedName>
</protein>
<organism evidence="1 2">
    <name type="scientific">Panagrolaimus sp. PS1159</name>
    <dbReference type="NCBI Taxonomy" id="55785"/>
    <lineage>
        <taxon>Eukaryota</taxon>
        <taxon>Metazoa</taxon>
        <taxon>Ecdysozoa</taxon>
        <taxon>Nematoda</taxon>
        <taxon>Chromadorea</taxon>
        <taxon>Rhabditida</taxon>
        <taxon>Tylenchina</taxon>
        <taxon>Panagrolaimomorpha</taxon>
        <taxon>Panagrolaimoidea</taxon>
        <taxon>Panagrolaimidae</taxon>
        <taxon>Panagrolaimus</taxon>
    </lineage>
</organism>
<reference evidence="2" key="1">
    <citation type="submission" date="2022-11" db="UniProtKB">
        <authorList>
            <consortium name="WormBaseParasite"/>
        </authorList>
    </citation>
    <scope>IDENTIFICATION</scope>
</reference>
<evidence type="ECO:0000313" key="2">
    <source>
        <dbReference type="WBParaSite" id="PS1159_v2.g8759.t1"/>
    </source>
</evidence>
<proteinExistence type="predicted"/>
<sequence length="90" mass="10289">MQQSPHHLNPDVLYNTLMDEFGKKTDDLMEVICTTKTVTINGRNVQVKPLNGIAYKKLETFITSADNIIKWYEADKSRSKTTIDKLSNEV</sequence>
<accession>A0AC35GU01</accession>
<name>A0AC35GU01_9BILA</name>
<evidence type="ECO:0000313" key="1">
    <source>
        <dbReference type="Proteomes" id="UP000887580"/>
    </source>
</evidence>
<dbReference type="WBParaSite" id="PS1159_v2.g8759.t1">
    <property type="protein sequence ID" value="PS1159_v2.g8759.t1"/>
    <property type="gene ID" value="PS1159_v2.g8759"/>
</dbReference>